<dbReference type="SUPFAM" id="SSF56176">
    <property type="entry name" value="FAD-binding/transporter-associated domain-like"/>
    <property type="match status" value="1"/>
</dbReference>
<dbReference type="InterPro" id="IPR036683">
    <property type="entry name" value="CO_DH_flav_C_dom_sf"/>
</dbReference>
<proteinExistence type="predicted"/>
<dbReference type="InterPro" id="IPR002346">
    <property type="entry name" value="Mopterin_DH_FAD-bd"/>
</dbReference>
<dbReference type="Gene3D" id="3.30.43.10">
    <property type="entry name" value="Uridine Diphospho-n-acetylenolpyruvylglucosamine Reductase, domain 2"/>
    <property type="match status" value="1"/>
</dbReference>
<dbReference type="InterPro" id="IPR036318">
    <property type="entry name" value="FAD-bd_PCMH-like_sf"/>
</dbReference>
<dbReference type="GO" id="GO:0071949">
    <property type="term" value="F:FAD binding"/>
    <property type="evidence" value="ECO:0007669"/>
    <property type="project" value="InterPro"/>
</dbReference>
<accession>D9QUU6</accession>
<evidence type="ECO:0000256" key="1">
    <source>
        <dbReference type="ARBA" id="ARBA00022630"/>
    </source>
</evidence>
<dbReference type="KEGG" id="aar:Acear_0459"/>
<evidence type="ECO:0000313" key="5">
    <source>
        <dbReference type="Proteomes" id="UP000001661"/>
    </source>
</evidence>
<keyword evidence="2" id="KW-0560">Oxidoreductase</keyword>
<dbReference type="RefSeq" id="WP_013277451.1">
    <property type="nucleotide sequence ID" value="NC_014378.1"/>
</dbReference>
<organism evidence="4 5">
    <name type="scientific">Acetohalobium arabaticum (strain ATCC 49924 / DSM 5501 / Z-7288)</name>
    <dbReference type="NCBI Taxonomy" id="574087"/>
    <lineage>
        <taxon>Bacteria</taxon>
        <taxon>Bacillati</taxon>
        <taxon>Bacillota</taxon>
        <taxon>Clostridia</taxon>
        <taxon>Halanaerobiales</taxon>
        <taxon>Halobacteroidaceae</taxon>
        <taxon>Acetohalobium</taxon>
    </lineage>
</organism>
<feature type="domain" description="FAD-binding PCMH-type" evidence="3">
    <location>
        <begin position="1"/>
        <end position="175"/>
    </location>
</feature>
<keyword evidence="1" id="KW-0285">Flavoprotein</keyword>
<dbReference type="Proteomes" id="UP000001661">
    <property type="component" value="Chromosome"/>
</dbReference>
<dbReference type="PANTHER" id="PTHR42659">
    <property type="entry name" value="XANTHINE DEHYDROGENASE SUBUNIT C-RELATED"/>
    <property type="match status" value="1"/>
</dbReference>
<evidence type="ECO:0000259" key="3">
    <source>
        <dbReference type="PROSITE" id="PS51387"/>
    </source>
</evidence>
<dbReference type="Gene3D" id="3.30.390.50">
    <property type="entry name" value="CO dehydrogenase flavoprotein, C-terminal domain"/>
    <property type="match status" value="1"/>
</dbReference>
<dbReference type="AlphaFoldDB" id="D9QUU6"/>
<dbReference type="InterPro" id="IPR016169">
    <property type="entry name" value="FAD-bd_PCMH_sub2"/>
</dbReference>
<evidence type="ECO:0000256" key="2">
    <source>
        <dbReference type="ARBA" id="ARBA00023002"/>
    </source>
</evidence>
<dbReference type="PROSITE" id="PS51387">
    <property type="entry name" value="FAD_PCMH"/>
    <property type="match status" value="1"/>
</dbReference>
<name>D9QUU6_ACEAZ</name>
<dbReference type="SUPFAM" id="SSF55447">
    <property type="entry name" value="CO dehydrogenase flavoprotein C-terminal domain-like"/>
    <property type="match status" value="1"/>
</dbReference>
<dbReference type="STRING" id="574087.Acear_0459"/>
<dbReference type="eggNOG" id="COG1319">
    <property type="taxonomic scope" value="Bacteria"/>
</dbReference>
<dbReference type="HOGENOM" id="CLU_058050_0_1_9"/>
<dbReference type="PANTHER" id="PTHR42659:SF9">
    <property type="entry name" value="XANTHINE DEHYDROGENASE FAD-BINDING SUBUNIT XDHB-RELATED"/>
    <property type="match status" value="1"/>
</dbReference>
<dbReference type="GO" id="GO:0016491">
    <property type="term" value="F:oxidoreductase activity"/>
    <property type="evidence" value="ECO:0007669"/>
    <property type="project" value="UniProtKB-KW"/>
</dbReference>
<keyword evidence="5" id="KW-1185">Reference proteome</keyword>
<dbReference type="Pfam" id="PF00941">
    <property type="entry name" value="FAD_binding_5"/>
    <property type="match status" value="1"/>
</dbReference>
<dbReference type="InterPro" id="IPR016167">
    <property type="entry name" value="FAD-bd_PCMH_sub1"/>
</dbReference>
<sequence>MRSFDYYRADTVDEAISLLQKFNGEAVLLAGGTDVIVEAKEEGVEFERVVDISRTDELRGISLEGDKIHIGAATKFYEIVDSEIVRENAGVLARAANKVGSVQTRNMGTIGGNVGNAAPSADSLPSLLILDAQVVVADPEGEKCVPVNEIFEGPGETVLNSLQMIKEIIIPCVPENTGMKYIKHMRRKAMDVATVGCAVRVGINPQSKKMTDVYIALGSVAPTPILVEGITDKAQGKKLDQDLAQEIGEFAMNQVSPITDVRSTKEYRNEMVKTLVKNALMEAYDNVI</sequence>
<dbReference type="InterPro" id="IPR005107">
    <property type="entry name" value="CO_DH_flav_C"/>
</dbReference>
<dbReference type="OrthoDB" id="9789842at2"/>
<evidence type="ECO:0000313" key="4">
    <source>
        <dbReference type="EMBL" id="ADL12005.1"/>
    </source>
</evidence>
<dbReference type="InterPro" id="IPR016166">
    <property type="entry name" value="FAD-bd_PCMH"/>
</dbReference>
<dbReference type="SMART" id="SM01092">
    <property type="entry name" value="CO_deh_flav_C"/>
    <property type="match status" value="1"/>
</dbReference>
<protein>
    <submittedName>
        <fullName evidence="4">Molybdopterin dehydrogenase FAD-binding protein</fullName>
    </submittedName>
</protein>
<dbReference type="InterPro" id="IPR051312">
    <property type="entry name" value="Diverse_Substr_Oxidored"/>
</dbReference>
<dbReference type="Pfam" id="PF03450">
    <property type="entry name" value="CO_deh_flav_C"/>
    <property type="match status" value="1"/>
</dbReference>
<dbReference type="EMBL" id="CP002105">
    <property type="protein sequence ID" value="ADL12005.1"/>
    <property type="molecule type" value="Genomic_DNA"/>
</dbReference>
<dbReference type="Gene3D" id="3.30.465.10">
    <property type="match status" value="1"/>
</dbReference>
<reference evidence="4 5" key="1">
    <citation type="journal article" date="2010" name="Stand. Genomic Sci.">
        <title>Complete genome sequence of Acetohalobium arabaticum type strain (Z-7288).</title>
        <authorList>
            <person name="Sikorski J."/>
            <person name="Lapidus A."/>
            <person name="Chertkov O."/>
            <person name="Lucas S."/>
            <person name="Copeland A."/>
            <person name="Glavina Del Rio T."/>
            <person name="Nolan M."/>
            <person name="Tice H."/>
            <person name="Cheng J.F."/>
            <person name="Han C."/>
            <person name="Brambilla E."/>
            <person name="Pitluck S."/>
            <person name="Liolios K."/>
            <person name="Ivanova N."/>
            <person name="Mavromatis K."/>
            <person name="Mikhailova N."/>
            <person name="Pati A."/>
            <person name="Bruce D."/>
            <person name="Detter C."/>
            <person name="Tapia R."/>
            <person name="Goodwin L."/>
            <person name="Chen A."/>
            <person name="Palaniappan K."/>
            <person name="Land M."/>
            <person name="Hauser L."/>
            <person name="Chang Y.J."/>
            <person name="Jeffries C.D."/>
            <person name="Rohde M."/>
            <person name="Goker M."/>
            <person name="Spring S."/>
            <person name="Woyke T."/>
            <person name="Bristow J."/>
            <person name="Eisen J.A."/>
            <person name="Markowitz V."/>
            <person name="Hugenholtz P."/>
            <person name="Kyrpides N.C."/>
            <person name="Klenk H.P."/>
        </authorList>
    </citation>
    <scope>NUCLEOTIDE SEQUENCE [LARGE SCALE GENOMIC DNA]</scope>
    <source>
        <strain evidence="5">ATCC 49924 / DSM 5501 / Z-7288</strain>
    </source>
</reference>
<gene>
    <name evidence="4" type="ordered locus">Acear_0459</name>
</gene>